<gene>
    <name evidence="1" type="ORF">METZ01_LOCUS397222</name>
</gene>
<organism evidence="1">
    <name type="scientific">marine metagenome</name>
    <dbReference type="NCBI Taxonomy" id="408172"/>
    <lineage>
        <taxon>unclassified sequences</taxon>
        <taxon>metagenomes</taxon>
        <taxon>ecological metagenomes</taxon>
    </lineage>
</organism>
<name>A0A382VEQ8_9ZZZZ</name>
<dbReference type="AlphaFoldDB" id="A0A382VEQ8"/>
<evidence type="ECO:0000313" key="1">
    <source>
        <dbReference type="EMBL" id="SVD44368.1"/>
    </source>
</evidence>
<sequence length="32" mass="3672">NLEIGLKKVGFNKDEVNGILGNNWYNFYKGIN</sequence>
<feature type="non-terminal residue" evidence="1">
    <location>
        <position position="1"/>
    </location>
</feature>
<protein>
    <recommendedName>
        <fullName evidence="2">Membrane dipeptidase</fullName>
    </recommendedName>
</protein>
<evidence type="ECO:0008006" key="2">
    <source>
        <dbReference type="Google" id="ProtNLM"/>
    </source>
</evidence>
<reference evidence="1" key="1">
    <citation type="submission" date="2018-05" db="EMBL/GenBank/DDBJ databases">
        <authorList>
            <person name="Lanie J.A."/>
            <person name="Ng W.-L."/>
            <person name="Kazmierczak K.M."/>
            <person name="Andrzejewski T.M."/>
            <person name="Davidsen T.M."/>
            <person name="Wayne K.J."/>
            <person name="Tettelin H."/>
            <person name="Glass J.I."/>
            <person name="Rusch D."/>
            <person name="Podicherti R."/>
            <person name="Tsui H.-C.T."/>
            <person name="Winkler M.E."/>
        </authorList>
    </citation>
    <scope>NUCLEOTIDE SEQUENCE</scope>
</reference>
<proteinExistence type="predicted"/>
<dbReference type="EMBL" id="UINC01151010">
    <property type="protein sequence ID" value="SVD44368.1"/>
    <property type="molecule type" value="Genomic_DNA"/>
</dbReference>
<accession>A0A382VEQ8</accession>